<comment type="caution">
    <text evidence="1">The sequence shown here is derived from an EMBL/GenBank/DDBJ whole genome shotgun (WGS) entry which is preliminary data.</text>
</comment>
<name>A0A9W6B4R0_9FLAO</name>
<proteinExistence type="predicted"/>
<gene>
    <name evidence="1" type="ORF">NBRC110019_15510</name>
</gene>
<accession>A0A9W6B4R0</accession>
<sequence length="87" mass="9493">MPVTASAINASLYSSTKVISFSTKSFKAISLFIISISDFCSDREGTGIFSLINFLGFNGRFLPAAPIELVSKRKCPSEIVKKEIQVK</sequence>
<keyword evidence="2" id="KW-1185">Reference proteome</keyword>
<dbReference type="Proteomes" id="UP001143545">
    <property type="component" value="Unassembled WGS sequence"/>
</dbReference>
<protein>
    <submittedName>
        <fullName evidence="1">Uncharacterized protein</fullName>
    </submittedName>
</protein>
<organism evidence="1 2">
    <name type="scientific">Neptunitalea chrysea</name>
    <dbReference type="NCBI Taxonomy" id="1647581"/>
    <lineage>
        <taxon>Bacteria</taxon>
        <taxon>Pseudomonadati</taxon>
        <taxon>Bacteroidota</taxon>
        <taxon>Flavobacteriia</taxon>
        <taxon>Flavobacteriales</taxon>
        <taxon>Flavobacteriaceae</taxon>
        <taxon>Neptunitalea</taxon>
    </lineage>
</organism>
<evidence type="ECO:0000313" key="2">
    <source>
        <dbReference type="Proteomes" id="UP001143545"/>
    </source>
</evidence>
<reference evidence="1" key="1">
    <citation type="submission" date="2022-07" db="EMBL/GenBank/DDBJ databases">
        <title>Taxonomy of Novel Oxalotrophic and Methylotrophic Bacteria.</title>
        <authorList>
            <person name="Sahin N."/>
            <person name="Tani A."/>
        </authorList>
    </citation>
    <scope>NUCLEOTIDE SEQUENCE</scope>
    <source>
        <strain evidence="1">AM327</strain>
    </source>
</reference>
<dbReference type="AlphaFoldDB" id="A0A9W6B4R0"/>
<dbReference type="EMBL" id="BRVP01000009">
    <property type="protein sequence ID" value="GLB52511.1"/>
    <property type="molecule type" value="Genomic_DNA"/>
</dbReference>
<evidence type="ECO:0000313" key="1">
    <source>
        <dbReference type="EMBL" id="GLB52511.1"/>
    </source>
</evidence>